<dbReference type="Proteomes" id="UP000077262">
    <property type="component" value="Unassembled WGS sequence"/>
</dbReference>
<sequence>MTVPKILVSGATGRTGRHAIEYLKSAGIGVRALVHHEGPKADALRALGTDVVIGDLLKLDDVAGALDGIESAYFCYPIAPRLIDATSFFAVAAKEAGVKAIVNMSQISARRHATSNAAQEHWVSERILDWTGIATTHLRPTFFAEWLTVMVNPEDIKTRNAIRLPMGEGRHAPIASEDQGRLIAAILQNPLPHAGKTYTLHGPIEMSHHEIAAAIGRALGRELHYEPITFEEFATSRLQQIGSNPHVVQHLSEVTQDYQNKIFEGADGVIGAITGQPPMSVETFIEKNRSYFA</sequence>
<dbReference type="InterPro" id="IPR036291">
    <property type="entry name" value="NAD(P)-bd_dom_sf"/>
</dbReference>
<gene>
    <name evidence="2" type="ORF">AX777_17360</name>
</gene>
<dbReference type="EMBL" id="LSTR01000025">
    <property type="protein sequence ID" value="OAH45466.1"/>
    <property type="molecule type" value="Genomic_DNA"/>
</dbReference>
<dbReference type="Pfam" id="PF05368">
    <property type="entry name" value="NmrA"/>
    <property type="match status" value="1"/>
</dbReference>
<dbReference type="SUPFAM" id="SSF51735">
    <property type="entry name" value="NAD(P)-binding Rossmann-fold domains"/>
    <property type="match status" value="1"/>
</dbReference>
<reference evidence="2 3" key="1">
    <citation type="submission" date="2016-02" db="EMBL/GenBank/DDBJ databases">
        <authorList>
            <person name="Wen L."/>
            <person name="He K."/>
            <person name="Yang H."/>
        </authorList>
    </citation>
    <scope>NUCLEOTIDE SEQUENCE [LARGE SCALE GENOMIC DNA]</scope>
    <source>
        <strain evidence="2 3">CD09_2</strain>
    </source>
</reference>
<organism evidence="2 3">
    <name type="scientific">Sphingobium yanoikuyae</name>
    <name type="common">Sphingomonas yanoikuyae</name>
    <dbReference type="NCBI Taxonomy" id="13690"/>
    <lineage>
        <taxon>Bacteria</taxon>
        <taxon>Pseudomonadati</taxon>
        <taxon>Pseudomonadota</taxon>
        <taxon>Alphaproteobacteria</taxon>
        <taxon>Sphingomonadales</taxon>
        <taxon>Sphingomonadaceae</taxon>
        <taxon>Sphingobium</taxon>
    </lineage>
</organism>
<dbReference type="AlphaFoldDB" id="A0A177JXB4"/>
<accession>A0A177JXB4</accession>
<dbReference type="Gene3D" id="3.40.50.720">
    <property type="entry name" value="NAD(P)-binding Rossmann-like Domain"/>
    <property type="match status" value="1"/>
</dbReference>
<protein>
    <submittedName>
        <fullName evidence="2">NmrA family transcriptional regulator</fullName>
    </submittedName>
</protein>
<dbReference type="Gene3D" id="3.90.25.10">
    <property type="entry name" value="UDP-galactose 4-epimerase, domain 1"/>
    <property type="match status" value="1"/>
</dbReference>
<name>A0A177JXB4_SPHYA</name>
<dbReference type="PANTHER" id="PTHR43162">
    <property type="match status" value="1"/>
</dbReference>
<dbReference type="OrthoDB" id="9802944at2"/>
<dbReference type="PANTHER" id="PTHR43162:SF1">
    <property type="entry name" value="PRESTALK A DIFFERENTIATION PROTEIN A"/>
    <property type="match status" value="1"/>
</dbReference>
<comment type="caution">
    <text evidence="2">The sequence shown here is derived from an EMBL/GenBank/DDBJ whole genome shotgun (WGS) entry which is preliminary data.</text>
</comment>
<evidence type="ECO:0000313" key="2">
    <source>
        <dbReference type="EMBL" id="OAH45466.1"/>
    </source>
</evidence>
<evidence type="ECO:0000313" key="3">
    <source>
        <dbReference type="Proteomes" id="UP000077262"/>
    </source>
</evidence>
<feature type="domain" description="NmrA-like" evidence="1">
    <location>
        <begin position="5"/>
        <end position="235"/>
    </location>
</feature>
<dbReference type="InterPro" id="IPR051604">
    <property type="entry name" value="Ergot_Alk_Oxidoreductase"/>
</dbReference>
<evidence type="ECO:0000259" key="1">
    <source>
        <dbReference type="Pfam" id="PF05368"/>
    </source>
</evidence>
<dbReference type="RefSeq" id="WP_063976297.1">
    <property type="nucleotide sequence ID" value="NZ_LSTR01000025.1"/>
</dbReference>
<proteinExistence type="predicted"/>
<dbReference type="InterPro" id="IPR008030">
    <property type="entry name" value="NmrA-like"/>
</dbReference>